<dbReference type="Gene3D" id="1.10.860.10">
    <property type="entry name" value="DNAb Helicase, Chain A"/>
    <property type="match status" value="1"/>
</dbReference>
<dbReference type="AlphaFoldDB" id="A0A2A2WUI3"/>
<feature type="region of interest" description="Disordered" evidence="1">
    <location>
        <begin position="1"/>
        <end position="32"/>
    </location>
</feature>
<protein>
    <recommendedName>
        <fullName evidence="4">DNA helicase DnaB-like N-terminal domain-containing protein</fullName>
    </recommendedName>
</protein>
<proteinExistence type="predicted"/>
<dbReference type="RefSeq" id="WP_095717105.1">
    <property type="nucleotide sequence ID" value="NZ_NTGA01000004.1"/>
</dbReference>
<gene>
    <name evidence="2" type="ORF">CEY15_02280</name>
</gene>
<evidence type="ECO:0008006" key="4">
    <source>
        <dbReference type="Google" id="ProtNLM"/>
    </source>
</evidence>
<evidence type="ECO:0000256" key="1">
    <source>
        <dbReference type="SAM" id="MobiDB-lite"/>
    </source>
</evidence>
<reference evidence="3" key="1">
    <citation type="submission" date="2017-09" db="EMBL/GenBank/DDBJ databases">
        <authorList>
            <person name="Zhang Y."/>
            <person name="Huang X."/>
            <person name="Liu J."/>
            <person name="Lu L."/>
            <person name="Peng K."/>
        </authorList>
    </citation>
    <scope>NUCLEOTIDE SEQUENCE [LARGE SCALE GENOMIC DNA]</scope>
    <source>
        <strain evidence="3">S-XJ-1</strain>
    </source>
</reference>
<evidence type="ECO:0000313" key="3">
    <source>
        <dbReference type="Proteomes" id="UP000218810"/>
    </source>
</evidence>
<feature type="compositionally biased region" description="Basic and acidic residues" evidence="1">
    <location>
        <begin position="1"/>
        <end position="14"/>
    </location>
</feature>
<accession>A0A2A2WUI3</accession>
<name>A0A2A2WUI3_9ACTN</name>
<dbReference type="InterPro" id="IPR016136">
    <property type="entry name" value="DNA_helicase_N/primase_C"/>
</dbReference>
<dbReference type="Proteomes" id="UP000218810">
    <property type="component" value="Unassembled WGS sequence"/>
</dbReference>
<dbReference type="EMBL" id="NTGA01000004">
    <property type="protein sequence ID" value="PAY24644.1"/>
    <property type="molecule type" value="Genomic_DNA"/>
</dbReference>
<keyword evidence="3" id="KW-1185">Reference proteome</keyword>
<sequence>MSADEKAGPHHETGPQEITAATDDSTPPAHRSKITDQLDKFNAAWVAQGHRPIAYRGNTGVTQLLPAGPAPDSCRLLLSGGLWGSPEAVKAAASLVHPEDLDEPHKTVWGAVTALASRGITGARAVMDEVIRAGDASQLVRDELMQATHAGGVPEALPYYAAQILADRFRRAVESYGQGAVGWSATASEDE</sequence>
<evidence type="ECO:0000313" key="2">
    <source>
        <dbReference type="EMBL" id="PAY24644.1"/>
    </source>
</evidence>
<comment type="caution">
    <text evidence="2">The sequence shown here is derived from an EMBL/GenBank/DDBJ whole genome shotgun (WGS) entry which is preliminary data.</text>
</comment>
<organism evidence="2 3">
    <name type="scientific">Dietzia natronolimnaea</name>
    <dbReference type="NCBI Taxonomy" id="161920"/>
    <lineage>
        <taxon>Bacteria</taxon>
        <taxon>Bacillati</taxon>
        <taxon>Actinomycetota</taxon>
        <taxon>Actinomycetes</taxon>
        <taxon>Mycobacteriales</taxon>
        <taxon>Dietziaceae</taxon>
        <taxon>Dietzia</taxon>
    </lineage>
</organism>